<protein>
    <recommendedName>
        <fullName evidence="12">Rad21/Rec8-like protein N-terminal domain-containing protein</fullName>
    </recommendedName>
</protein>
<keyword evidence="5" id="KW-0539">Nucleus</keyword>
<evidence type="ECO:0000313" key="10">
    <source>
        <dbReference type="EMBL" id="KAJ8485134.1"/>
    </source>
</evidence>
<dbReference type="PANTHER" id="PTHR12585">
    <property type="entry name" value="SCC1 / RAD21 FAMILY MEMBER"/>
    <property type="match status" value="1"/>
</dbReference>
<comment type="similarity">
    <text evidence="2">Belongs to the rad21 family.</text>
</comment>
<dbReference type="GO" id="GO:1990414">
    <property type="term" value="P:replication-born double-strand break repair via sister chromatid exchange"/>
    <property type="evidence" value="ECO:0007669"/>
    <property type="project" value="TreeGrafter"/>
</dbReference>
<feature type="region of interest" description="Disordered" evidence="7">
    <location>
        <begin position="319"/>
        <end position="342"/>
    </location>
</feature>
<dbReference type="InterPro" id="IPR036390">
    <property type="entry name" value="WH_DNA-bd_sf"/>
</dbReference>
<keyword evidence="3" id="KW-0131">Cell cycle</keyword>
<keyword evidence="4" id="KW-0159">Chromosome partition</keyword>
<evidence type="ECO:0000256" key="1">
    <source>
        <dbReference type="ARBA" id="ARBA00004123"/>
    </source>
</evidence>
<dbReference type="GO" id="GO:0003682">
    <property type="term" value="F:chromatin binding"/>
    <property type="evidence" value="ECO:0007669"/>
    <property type="project" value="TreeGrafter"/>
</dbReference>
<dbReference type="InterPro" id="IPR006910">
    <property type="entry name" value="Rad21_Rec8_N"/>
</dbReference>
<keyword evidence="11" id="KW-1185">Reference proteome</keyword>
<dbReference type="InterPro" id="IPR039781">
    <property type="entry name" value="Rad21/Rec8-like"/>
</dbReference>
<reference evidence="10 11" key="1">
    <citation type="submission" date="2022-12" db="EMBL/GenBank/DDBJ databases">
        <title>Chromosome-scale assembly of the Ensete ventricosum genome.</title>
        <authorList>
            <person name="Dussert Y."/>
            <person name="Stocks J."/>
            <person name="Wendawek A."/>
            <person name="Woldeyes F."/>
            <person name="Nichols R.A."/>
            <person name="Borrell J.S."/>
        </authorList>
    </citation>
    <scope>NUCLEOTIDE SEQUENCE [LARGE SCALE GENOMIC DNA]</scope>
    <source>
        <strain evidence="11">cv. Maze</strain>
        <tissue evidence="10">Seeds</tissue>
    </source>
</reference>
<evidence type="ECO:0000256" key="3">
    <source>
        <dbReference type="ARBA" id="ARBA00022776"/>
    </source>
</evidence>
<keyword evidence="3" id="KW-0132">Cell division</keyword>
<dbReference type="EMBL" id="JAQQAF010000005">
    <property type="protein sequence ID" value="KAJ8485134.1"/>
    <property type="molecule type" value="Genomic_DNA"/>
</dbReference>
<proteinExistence type="inferred from homology"/>
<evidence type="ECO:0000259" key="9">
    <source>
        <dbReference type="Pfam" id="PF04825"/>
    </source>
</evidence>
<dbReference type="CDD" id="cd21793">
    <property type="entry name" value="Rad21_Rec8_M_AtSYN1-like"/>
    <property type="match status" value="1"/>
</dbReference>
<dbReference type="AlphaFoldDB" id="A0AAV8QYB6"/>
<evidence type="ECO:0000256" key="2">
    <source>
        <dbReference type="ARBA" id="ARBA00009870"/>
    </source>
</evidence>
<evidence type="ECO:0008006" key="12">
    <source>
        <dbReference type="Google" id="ProtNLM"/>
    </source>
</evidence>
<feature type="domain" description="Rad21/Rec8-like protein C-terminal eukaryotic" evidence="8">
    <location>
        <begin position="581"/>
        <end position="633"/>
    </location>
</feature>
<dbReference type="GO" id="GO:0007062">
    <property type="term" value="P:sister chromatid cohesion"/>
    <property type="evidence" value="ECO:0007669"/>
    <property type="project" value="InterPro"/>
</dbReference>
<comment type="caution">
    <text evidence="10">The sequence shown here is derived from an EMBL/GenBank/DDBJ whole genome shotgun (WGS) entry which is preliminary data.</text>
</comment>
<comment type="subcellular location">
    <subcellularLocation>
        <location evidence="1">Nucleus</location>
    </subcellularLocation>
</comment>
<dbReference type="FunFam" id="1.10.10.580:FF:000002">
    <property type="entry name" value="Sister chromatid cohesion 1 protein 4"/>
    <property type="match status" value="1"/>
</dbReference>
<dbReference type="InterPro" id="IPR006909">
    <property type="entry name" value="Rad21/Rec8_C_eu"/>
</dbReference>
<dbReference type="GO" id="GO:0007059">
    <property type="term" value="P:chromosome segregation"/>
    <property type="evidence" value="ECO:0007669"/>
    <property type="project" value="UniProtKB-KW"/>
</dbReference>
<dbReference type="Proteomes" id="UP001222027">
    <property type="component" value="Unassembled WGS sequence"/>
</dbReference>
<sequence length="640" mass="71349">MFYSHTFLAKKSPLGTVWIAAHLERRIKKPQIDAIDIPSYAECIMFPDVPIALRLSGHLLLGLVRIYSWKVNYLFRDCNRMLTDIRIAVNSIQVNLLVDADRAPFESVTLPETFDLDALELDDSVYQIDGPDNHQKDYEQITLTDEFSVGQDQYVAFFINEGNGTDSSTQQGTINVGAGPMEEDVLPPFDVGLDVISTPVINSASFMDPSSDNQANSSFQRFDGSNAQEFPDIEVMREAVHNSGPESLLDLDDTSNDLGRLSEDYASLTRRKDSLSPILEDVLASGQESLPSPTHTKALTVASADNSNFFNREVSLDQPLPDLELQPSPPVREQKTKRRKRKQLYDEKIVLSNAEIKKQLEDTTKLVCKRRKLPCSHLDIWTFHRKCLSDQILYEPLLSGMCYNLQESFKRCFPLSNNDSGNMEASPGPGNASSDFALNDLDMEPEQPRFDMHIERNINEIIPSPSVVGDTTPFNTTTAGLGSDFGRTSETEILPTLEMTEPVSNEPEASLFPMEEESPEDHTPKIPSLLISAEKEDLFFLEASNASSGHEGNEAGSLSARTRAVAQYLKDHSPSQSQGDEPGVISMNNILEGKTRKQCARMFFESLVLKNYGLIDVRQEEAYGDILISPMPSLLTAKFE</sequence>
<feature type="domain" description="Rad21/Rec8-like protein N-terminal" evidence="9">
    <location>
        <begin position="1"/>
        <end position="96"/>
    </location>
</feature>
<evidence type="ECO:0000313" key="11">
    <source>
        <dbReference type="Proteomes" id="UP001222027"/>
    </source>
</evidence>
<name>A0AAV8QYB6_ENSVE</name>
<dbReference type="Pfam" id="PF04825">
    <property type="entry name" value="Rad21_Rec8_N"/>
    <property type="match status" value="1"/>
</dbReference>
<dbReference type="Pfam" id="PF04824">
    <property type="entry name" value="Rad21_Rec8"/>
    <property type="match status" value="1"/>
</dbReference>
<evidence type="ECO:0000256" key="5">
    <source>
        <dbReference type="ARBA" id="ARBA00023242"/>
    </source>
</evidence>
<evidence type="ECO:0000259" key="8">
    <source>
        <dbReference type="Pfam" id="PF04824"/>
    </source>
</evidence>
<dbReference type="InterPro" id="IPR023093">
    <property type="entry name" value="ScpA-like_C"/>
</dbReference>
<accession>A0AAV8QYB6</accession>
<keyword evidence="3" id="KW-0498">Mitosis</keyword>
<comment type="subunit">
    <text evidence="6">Component of the cohesin complex.</text>
</comment>
<dbReference type="GO" id="GO:0008278">
    <property type="term" value="C:cohesin complex"/>
    <property type="evidence" value="ECO:0007669"/>
    <property type="project" value="InterPro"/>
</dbReference>
<organism evidence="10 11">
    <name type="scientific">Ensete ventricosum</name>
    <name type="common">Abyssinian banana</name>
    <name type="synonym">Musa ensete</name>
    <dbReference type="NCBI Taxonomy" id="4639"/>
    <lineage>
        <taxon>Eukaryota</taxon>
        <taxon>Viridiplantae</taxon>
        <taxon>Streptophyta</taxon>
        <taxon>Embryophyta</taxon>
        <taxon>Tracheophyta</taxon>
        <taxon>Spermatophyta</taxon>
        <taxon>Magnoliopsida</taxon>
        <taxon>Liliopsida</taxon>
        <taxon>Zingiberales</taxon>
        <taxon>Musaceae</taxon>
        <taxon>Ensete</taxon>
    </lineage>
</organism>
<evidence type="ECO:0000256" key="4">
    <source>
        <dbReference type="ARBA" id="ARBA00022829"/>
    </source>
</evidence>
<evidence type="ECO:0000256" key="6">
    <source>
        <dbReference type="ARBA" id="ARBA00064543"/>
    </source>
</evidence>
<dbReference type="Gene3D" id="1.10.10.580">
    <property type="entry name" value="Structural maintenance of chromosome 1. Chain E"/>
    <property type="match status" value="1"/>
</dbReference>
<feature type="region of interest" description="Disordered" evidence="7">
    <location>
        <begin position="502"/>
        <end position="523"/>
    </location>
</feature>
<dbReference type="GO" id="GO:0005634">
    <property type="term" value="C:nucleus"/>
    <property type="evidence" value="ECO:0007669"/>
    <property type="project" value="UniProtKB-SubCell"/>
</dbReference>
<gene>
    <name evidence="10" type="ORF">OPV22_017619</name>
</gene>
<dbReference type="SUPFAM" id="SSF46785">
    <property type="entry name" value="Winged helix' DNA-binding domain"/>
    <property type="match status" value="1"/>
</dbReference>
<dbReference type="PANTHER" id="PTHR12585:SF55">
    <property type="entry name" value="SISTER CHROMATID COHESION 1 PROTEIN 3"/>
    <property type="match status" value="1"/>
</dbReference>
<evidence type="ECO:0000256" key="7">
    <source>
        <dbReference type="SAM" id="MobiDB-lite"/>
    </source>
</evidence>